<feature type="chain" id="PRO_5045862511" evidence="2">
    <location>
        <begin position="17"/>
        <end position="267"/>
    </location>
</feature>
<dbReference type="RefSeq" id="XP_026497021.2">
    <property type="nucleotide sequence ID" value="XM_026641236.2"/>
</dbReference>
<organism evidence="3 4">
    <name type="scientific">Vanessa tameamea</name>
    <name type="common">Kamehameha butterfly</name>
    <dbReference type="NCBI Taxonomy" id="334116"/>
    <lineage>
        <taxon>Eukaryota</taxon>
        <taxon>Metazoa</taxon>
        <taxon>Ecdysozoa</taxon>
        <taxon>Arthropoda</taxon>
        <taxon>Hexapoda</taxon>
        <taxon>Insecta</taxon>
        <taxon>Pterygota</taxon>
        <taxon>Neoptera</taxon>
        <taxon>Endopterygota</taxon>
        <taxon>Lepidoptera</taxon>
        <taxon>Glossata</taxon>
        <taxon>Ditrysia</taxon>
        <taxon>Papilionoidea</taxon>
        <taxon>Nymphalidae</taxon>
        <taxon>Nymphalinae</taxon>
        <taxon>Vanessa</taxon>
    </lineage>
</organism>
<protein>
    <submittedName>
        <fullName evidence="4">Uncharacterized protein LOC113401355 isoform X1</fullName>
    </submittedName>
</protein>
<dbReference type="OMA" id="MEDTNQN"/>
<feature type="signal peptide" evidence="2">
    <location>
        <begin position="1"/>
        <end position="16"/>
    </location>
</feature>
<dbReference type="OrthoDB" id="7092459at2759"/>
<dbReference type="AlphaFoldDB" id="A0A8B8IM97"/>
<dbReference type="GeneID" id="113401355"/>
<dbReference type="Proteomes" id="UP001652626">
    <property type="component" value="Chromosome 7"/>
</dbReference>
<reference evidence="4" key="1">
    <citation type="submission" date="2025-08" db="UniProtKB">
        <authorList>
            <consortium name="RefSeq"/>
        </authorList>
    </citation>
    <scope>IDENTIFICATION</scope>
    <source>
        <tissue evidence="4">Whole body</tissue>
    </source>
</reference>
<gene>
    <name evidence="4" type="primary">LOC113401355</name>
</gene>
<accession>A0A8B8IM97</accession>
<sequence>MRCLIFLIPMLCFANGRNLHDFAEDRDTDISDSIDSIDLVKNIRDSNSNQMRHRRKSRQSYYDFSPYYYDNRREYVRHQDEMLNRIVRLLDEISLYVKRPPTPPAPPQVIYVPYPIPYPMPQVRPCTEKPVTVNLTDRWPVMDDTNMNWGLVPEEVEDKDDGSDGARPVSFVPMETNESVPIPPPVEHGSSQAGMEASTEAPIDARPGICQAAIILCCNAGSKQTQQSCFNKYGCPKTFSTGLSCKSKIVKQVLEEFAKAYAPNTNR</sequence>
<keyword evidence="3" id="KW-1185">Reference proteome</keyword>
<name>A0A8B8IM97_VANTA</name>
<evidence type="ECO:0000313" key="4">
    <source>
        <dbReference type="RefSeq" id="XP_026497021.2"/>
    </source>
</evidence>
<evidence type="ECO:0000313" key="3">
    <source>
        <dbReference type="Proteomes" id="UP001652626"/>
    </source>
</evidence>
<keyword evidence="2" id="KW-0732">Signal</keyword>
<feature type="region of interest" description="Disordered" evidence="1">
    <location>
        <begin position="175"/>
        <end position="200"/>
    </location>
</feature>
<evidence type="ECO:0000256" key="2">
    <source>
        <dbReference type="SAM" id="SignalP"/>
    </source>
</evidence>
<proteinExistence type="predicted"/>
<evidence type="ECO:0000256" key="1">
    <source>
        <dbReference type="SAM" id="MobiDB-lite"/>
    </source>
</evidence>